<proteinExistence type="predicted"/>
<gene>
    <name evidence="2" type="ORF">E2C01_038914</name>
</gene>
<feature type="region of interest" description="Disordered" evidence="1">
    <location>
        <begin position="9"/>
        <end position="35"/>
    </location>
</feature>
<evidence type="ECO:0000256" key="1">
    <source>
        <dbReference type="SAM" id="MobiDB-lite"/>
    </source>
</evidence>
<protein>
    <submittedName>
        <fullName evidence="2">Uncharacterized protein</fullName>
    </submittedName>
</protein>
<feature type="compositionally biased region" description="Basic residues" evidence="1">
    <location>
        <begin position="22"/>
        <end position="32"/>
    </location>
</feature>
<accession>A0A5B7FFF1</accession>
<reference evidence="2 3" key="1">
    <citation type="submission" date="2019-05" db="EMBL/GenBank/DDBJ databases">
        <title>Another draft genome of Portunus trituberculatus and its Hox gene families provides insights of decapod evolution.</title>
        <authorList>
            <person name="Jeong J.-H."/>
            <person name="Song I."/>
            <person name="Kim S."/>
            <person name="Choi T."/>
            <person name="Kim D."/>
            <person name="Ryu S."/>
            <person name="Kim W."/>
        </authorList>
    </citation>
    <scope>NUCLEOTIDE SEQUENCE [LARGE SCALE GENOMIC DNA]</scope>
    <source>
        <tissue evidence="2">Muscle</tissue>
    </source>
</reference>
<organism evidence="2 3">
    <name type="scientific">Portunus trituberculatus</name>
    <name type="common">Swimming crab</name>
    <name type="synonym">Neptunus trituberculatus</name>
    <dbReference type="NCBI Taxonomy" id="210409"/>
    <lineage>
        <taxon>Eukaryota</taxon>
        <taxon>Metazoa</taxon>
        <taxon>Ecdysozoa</taxon>
        <taxon>Arthropoda</taxon>
        <taxon>Crustacea</taxon>
        <taxon>Multicrustacea</taxon>
        <taxon>Malacostraca</taxon>
        <taxon>Eumalacostraca</taxon>
        <taxon>Eucarida</taxon>
        <taxon>Decapoda</taxon>
        <taxon>Pleocyemata</taxon>
        <taxon>Brachyura</taxon>
        <taxon>Eubrachyura</taxon>
        <taxon>Portunoidea</taxon>
        <taxon>Portunidae</taxon>
        <taxon>Portuninae</taxon>
        <taxon>Portunus</taxon>
    </lineage>
</organism>
<evidence type="ECO:0000313" key="3">
    <source>
        <dbReference type="Proteomes" id="UP000324222"/>
    </source>
</evidence>
<keyword evidence="3" id="KW-1185">Reference proteome</keyword>
<name>A0A5B7FFF1_PORTR</name>
<sequence length="129" mass="15234">MGWWRRKVRSKGKEKQVVRLQTPKKSKSKHPSSKFFGSSQVNILSLSTRKHLRLAHSRATEDEYTFVYIQFYPLVPRLLKKSYPMCRPYHASPEKNHGIYVTVQLLFCVFNDMTTHLSRQHETGKHTPF</sequence>
<dbReference type="EMBL" id="VSRR010006630">
    <property type="protein sequence ID" value="MPC45222.1"/>
    <property type="molecule type" value="Genomic_DNA"/>
</dbReference>
<dbReference type="Proteomes" id="UP000324222">
    <property type="component" value="Unassembled WGS sequence"/>
</dbReference>
<dbReference type="AlphaFoldDB" id="A0A5B7FFF1"/>
<evidence type="ECO:0000313" key="2">
    <source>
        <dbReference type="EMBL" id="MPC45222.1"/>
    </source>
</evidence>
<comment type="caution">
    <text evidence="2">The sequence shown here is derived from an EMBL/GenBank/DDBJ whole genome shotgun (WGS) entry which is preliminary data.</text>
</comment>